<dbReference type="EMBL" id="LIUF01000008">
    <property type="protein sequence ID" value="KOX91570.1"/>
    <property type="molecule type" value="Genomic_DNA"/>
</dbReference>
<name>A0A0N0BMV3_9EURY</name>
<protein>
    <submittedName>
        <fullName evidence="1">Uncharacterized protein</fullName>
    </submittedName>
</protein>
<dbReference type="PATRIC" id="fig|1705562.3.peg.2034"/>
<proteinExistence type="predicted"/>
<sequence length="110" mass="12243">MGIVDGVHRAVDRGGWAVIQLADGREMGVRIENVEIAESDGERETRSLAAPFARRSGEYPWMSGVLFASERAPFRWHVWARWLEAGPSAIDDRRARVDAIDPVPESEIVG</sequence>
<organism evidence="1 2">
    <name type="scientific">Haloarcula rubripromontorii</name>
    <dbReference type="NCBI Taxonomy" id="1705562"/>
    <lineage>
        <taxon>Archaea</taxon>
        <taxon>Methanobacteriati</taxon>
        <taxon>Methanobacteriota</taxon>
        <taxon>Stenosarchaea group</taxon>
        <taxon>Halobacteria</taxon>
        <taxon>Halobacteriales</taxon>
        <taxon>Haloarculaceae</taxon>
        <taxon>Haloarcula</taxon>
    </lineage>
</organism>
<evidence type="ECO:0000313" key="1">
    <source>
        <dbReference type="EMBL" id="KOX91570.1"/>
    </source>
</evidence>
<evidence type="ECO:0000313" key="2">
    <source>
        <dbReference type="Proteomes" id="UP000037729"/>
    </source>
</evidence>
<dbReference type="AlphaFoldDB" id="A0A0N0BMV3"/>
<dbReference type="Proteomes" id="UP000037729">
    <property type="component" value="Unassembled WGS sequence"/>
</dbReference>
<keyword evidence="2" id="KW-1185">Reference proteome</keyword>
<reference evidence="1 2" key="1">
    <citation type="submission" date="2015-08" db="EMBL/GenBank/DDBJ databases">
        <title>Genomes of Isolates from Cabo Rojo, PR.</title>
        <authorList>
            <person name="Sanchez-Nieves R.L."/>
            <person name="Montalvo-Rodriguez R."/>
        </authorList>
    </citation>
    <scope>NUCLEOTIDE SEQUENCE [LARGE SCALE GENOMIC DNA]</scope>
    <source>
        <strain evidence="1 2">SL3</strain>
    </source>
</reference>
<comment type="caution">
    <text evidence="1">The sequence shown here is derived from an EMBL/GenBank/DDBJ whole genome shotgun (WGS) entry which is preliminary data.</text>
</comment>
<accession>A0A0N0BMV3</accession>
<gene>
    <name evidence="1" type="ORF">AMS69_17750</name>
</gene>